<feature type="compositionally biased region" description="Basic and acidic residues" evidence="1">
    <location>
        <begin position="389"/>
        <end position="398"/>
    </location>
</feature>
<evidence type="ECO:0000313" key="5">
    <source>
        <dbReference type="Proteomes" id="UP001589532"/>
    </source>
</evidence>
<feature type="region of interest" description="Disordered" evidence="1">
    <location>
        <begin position="353"/>
        <end position="398"/>
    </location>
</feature>
<evidence type="ECO:0000256" key="1">
    <source>
        <dbReference type="SAM" id="MobiDB-lite"/>
    </source>
</evidence>
<keyword evidence="2" id="KW-0812">Transmembrane</keyword>
<organism evidence="4 5">
    <name type="scientific">Nonomuraea helvata</name>
    <dbReference type="NCBI Taxonomy" id="37484"/>
    <lineage>
        <taxon>Bacteria</taxon>
        <taxon>Bacillati</taxon>
        <taxon>Actinomycetota</taxon>
        <taxon>Actinomycetes</taxon>
        <taxon>Streptosporangiales</taxon>
        <taxon>Streptosporangiaceae</taxon>
        <taxon>Nonomuraea</taxon>
    </lineage>
</organism>
<protein>
    <recommendedName>
        <fullName evidence="3">DUF11 domain-containing protein</fullName>
    </recommendedName>
</protein>
<comment type="caution">
    <text evidence="4">The sequence shown here is derived from an EMBL/GenBank/DDBJ whole genome shotgun (WGS) entry which is preliminary data.</text>
</comment>
<feature type="region of interest" description="Disordered" evidence="1">
    <location>
        <begin position="129"/>
        <end position="321"/>
    </location>
</feature>
<evidence type="ECO:0000313" key="4">
    <source>
        <dbReference type="EMBL" id="MFB9629033.1"/>
    </source>
</evidence>
<keyword evidence="2" id="KW-1133">Transmembrane helix</keyword>
<accession>A0ABV5SD55</accession>
<proteinExistence type="predicted"/>
<feature type="compositionally biased region" description="Low complexity" evidence="1">
    <location>
        <begin position="378"/>
        <end position="387"/>
    </location>
</feature>
<feature type="domain" description="DUF11" evidence="3">
    <location>
        <begin position="28"/>
        <end position="136"/>
    </location>
</feature>
<keyword evidence="5" id="KW-1185">Reference proteome</keyword>
<keyword evidence="2" id="KW-0472">Membrane</keyword>
<name>A0ABV5SD55_9ACTN</name>
<sequence>MVIRGIAGVVALAALGGGTVAAPVGPLLRVTGTVTPDPMVIGAQSVYMVTVENAGRGDAENVTIVNNLDPNTTAGLLSDDCALVNRGATVVCGAGLAIPPGSSVTYEIPVELDPALPDGTRVTNKVEVSATGTDGRSTRMINPARARARAKAGPPAAPDAGGSGKCATVHQGAPNANGGNGRPCAAGGAEPAQPPSAGPATSPAHDTDPARGTEPTRAADPAPVSGSAPSVPSKPDPYGSSAGGGGTRPGSGQPPALGGTEGALHVIHGGGIIKGGPTAGPHRRRPGEGRGSDEQPAAEVGSGQRRPRPSPGEAERRDDDGAVLPLTGVSVWLVGLGVPMLVAIGLLVWQFSGSNRRRPGTGRSSTGRDGTGRDGTDRVVAGRPGRAAGRREQPGEVS</sequence>
<dbReference type="Proteomes" id="UP001589532">
    <property type="component" value="Unassembled WGS sequence"/>
</dbReference>
<feature type="compositionally biased region" description="Low complexity" evidence="1">
    <location>
        <begin position="172"/>
        <end position="189"/>
    </location>
</feature>
<dbReference type="RefSeq" id="WP_344986071.1">
    <property type="nucleotide sequence ID" value="NZ_BAAAXV010000001.1"/>
</dbReference>
<evidence type="ECO:0000256" key="2">
    <source>
        <dbReference type="SAM" id="Phobius"/>
    </source>
</evidence>
<feature type="compositionally biased region" description="Low complexity" evidence="1">
    <location>
        <begin position="151"/>
        <end position="160"/>
    </location>
</feature>
<dbReference type="Pfam" id="PF01345">
    <property type="entry name" value="DUF11"/>
    <property type="match status" value="1"/>
</dbReference>
<evidence type="ECO:0000259" key="3">
    <source>
        <dbReference type="Pfam" id="PF01345"/>
    </source>
</evidence>
<feature type="compositionally biased region" description="Gly residues" evidence="1">
    <location>
        <begin position="268"/>
        <end position="278"/>
    </location>
</feature>
<feature type="compositionally biased region" description="Low complexity" evidence="1">
    <location>
        <begin position="218"/>
        <end position="240"/>
    </location>
</feature>
<gene>
    <name evidence="4" type="ORF">ACFFSA_38670</name>
</gene>
<reference evidence="4 5" key="1">
    <citation type="submission" date="2024-09" db="EMBL/GenBank/DDBJ databases">
        <authorList>
            <person name="Sun Q."/>
            <person name="Mori K."/>
        </authorList>
    </citation>
    <scope>NUCLEOTIDE SEQUENCE [LARGE SCALE GENOMIC DNA]</scope>
    <source>
        <strain evidence="4 5">JCM 3143</strain>
    </source>
</reference>
<dbReference type="EMBL" id="JBHMBW010000054">
    <property type="protein sequence ID" value="MFB9629033.1"/>
    <property type="molecule type" value="Genomic_DNA"/>
</dbReference>
<feature type="transmembrane region" description="Helical" evidence="2">
    <location>
        <begin position="329"/>
        <end position="349"/>
    </location>
</feature>
<dbReference type="InterPro" id="IPR001434">
    <property type="entry name" value="OmcB-like_DUF11"/>
</dbReference>